<dbReference type="Proteomes" id="UP001460270">
    <property type="component" value="Unassembled WGS sequence"/>
</dbReference>
<protein>
    <submittedName>
        <fullName evidence="1">Uncharacterized protein</fullName>
    </submittedName>
</protein>
<dbReference type="EMBL" id="JBBPFD010000543">
    <property type="protein sequence ID" value="KAK7878288.1"/>
    <property type="molecule type" value="Genomic_DNA"/>
</dbReference>
<sequence length="329" mass="37685">MAERKNDKMQLSSSSKRRFERVSNWTALKQSWPYFIKHVKKMSWIGPTSETLVIELLMKDHVPIGQIMLKLSEDKLEPSPLYHYILDSSTAGSLCTGYIKCSESVCQHFTMCLKNGMFCMLEFGYIIRKCPIELLNEFIAQMNHGVFPKDASVSFSADVDMQLNGEGFSAAEVLKDMQQLVLDLGRTWWGEMLCTRSELFEMLNDLEKRKSAEITRPSAAVIFVDEGARGYLFSVLSVDGAFYNIYFSAFGYVHSRHNRESYSRDLGAIVSHLCHKENLKLVDKPFRTLQELSRASVLKNGLFSPNDDNLPKIIKDFITDSPYFRYPGR</sequence>
<evidence type="ECO:0000313" key="1">
    <source>
        <dbReference type="EMBL" id="KAK7878288.1"/>
    </source>
</evidence>
<evidence type="ECO:0000313" key="2">
    <source>
        <dbReference type="Proteomes" id="UP001460270"/>
    </source>
</evidence>
<proteinExistence type="predicted"/>
<comment type="caution">
    <text evidence="1">The sequence shown here is derived from an EMBL/GenBank/DDBJ whole genome shotgun (WGS) entry which is preliminary data.</text>
</comment>
<organism evidence="1 2">
    <name type="scientific">Mugilogobius chulae</name>
    <name type="common">yellowstripe goby</name>
    <dbReference type="NCBI Taxonomy" id="88201"/>
    <lineage>
        <taxon>Eukaryota</taxon>
        <taxon>Metazoa</taxon>
        <taxon>Chordata</taxon>
        <taxon>Craniata</taxon>
        <taxon>Vertebrata</taxon>
        <taxon>Euteleostomi</taxon>
        <taxon>Actinopterygii</taxon>
        <taxon>Neopterygii</taxon>
        <taxon>Teleostei</taxon>
        <taxon>Neoteleostei</taxon>
        <taxon>Acanthomorphata</taxon>
        <taxon>Gobiaria</taxon>
        <taxon>Gobiiformes</taxon>
        <taxon>Gobioidei</taxon>
        <taxon>Gobiidae</taxon>
        <taxon>Gobionellinae</taxon>
        <taxon>Mugilogobius</taxon>
    </lineage>
</organism>
<keyword evidence="2" id="KW-1185">Reference proteome</keyword>
<gene>
    <name evidence="1" type="ORF">WMY93_031107</name>
</gene>
<accession>A0AAW0ME61</accession>
<reference evidence="2" key="1">
    <citation type="submission" date="2024-04" db="EMBL/GenBank/DDBJ databases">
        <title>Salinicola lusitanus LLJ914,a marine bacterium isolated from the Okinawa Trough.</title>
        <authorList>
            <person name="Li J."/>
        </authorList>
    </citation>
    <scope>NUCLEOTIDE SEQUENCE [LARGE SCALE GENOMIC DNA]</scope>
</reference>
<dbReference type="AlphaFoldDB" id="A0AAW0ME61"/>
<name>A0AAW0ME61_9GOBI</name>